<protein>
    <recommendedName>
        <fullName evidence="5">Lysyl oxidase</fullName>
    </recommendedName>
</protein>
<feature type="compositionally biased region" description="Low complexity" evidence="1">
    <location>
        <begin position="252"/>
        <end position="278"/>
    </location>
</feature>
<evidence type="ECO:0000313" key="4">
    <source>
        <dbReference type="Proteomes" id="UP000679307"/>
    </source>
</evidence>
<feature type="region of interest" description="Disordered" evidence="1">
    <location>
        <begin position="232"/>
        <end position="286"/>
    </location>
</feature>
<sequence>MTSPRRLVAAALLSTACATGTLAATGPAVADPGHEDPGGPGDVTAYDGPLALMGAKKMKAEKDGRFSYLDLRVRAVAGAGDLEVRSNRPATDPYDGPITTTWTLGEQSGTFGSDLQPDFSGLPGLLEVSFRDADGDPVGRTRSVATCLNGDAERIQPEGAATNAYPWGCPYNPYTLGSVQGVQDGYASRLWAATRTRLPVGSYTATVAVGDRYVAAWGLDPEESHVDVPLTIRKSDDRGPDWRMGWGDQKARAGATATGGSDAAARPAAAEPAPRAAADLPEGTPMPDLRSLPAFEIGLNGKGTQMSFAANVWNAGNSPLVVDGFRTADEDVMAAYQYFFDTDGEQVAYQSVEDSGFYWHAENHNHWHFEDFARYQLLDADKQVVRDSGKVSFCLANTDAVDYTVDGADWRPENTDLATACGSRGSLSVREVLSAGSGDTYAQYRAGQAFGGIKKLADGTYYVRVSANPNDALVESDTTNNQVDRKVTLRTRPDGRRVVRAEKVGLIDEAWGYGGFRR</sequence>
<evidence type="ECO:0000313" key="3">
    <source>
        <dbReference type="EMBL" id="QVT79535.1"/>
    </source>
</evidence>
<feature type="signal peptide" evidence="2">
    <location>
        <begin position="1"/>
        <end position="23"/>
    </location>
</feature>
<dbReference type="InterPro" id="IPR001695">
    <property type="entry name" value="Lysyl_oxidase"/>
</dbReference>
<dbReference type="RefSeq" id="WP_214058968.1">
    <property type="nucleotide sequence ID" value="NZ_BAAAHS010000100.1"/>
</dbReference>
<dbReference type="PROSITE" id="PS51257">
    <property type="entry name" value="PROKAR_LIPOPROTEIN"/>
    <property type="match status" value="1"/>
</dbReference>
<evidence type="ECO:0000256" key="2">
    <source>
        <dbReference type="SAM" id="SignalP"/>
    </source>
</evidence>
<keyword evidence="4" id="KW-1185">Reference proteome</keyword>
<feature type="chain" id="PRO_5047270731" description="Lysyl oxidase" evidence="2">
    <location>
        <begin position="24"/>
        <end position="518"/>
    </location>
</feature>
<keyword evidence="2" id="KW-0732">Signal</keyword>
<evidence type="ECO:0008006" key="5">
    <source>
        <dbReference type="Google" id="ProtNLM"/>
    </source>
</evidence>
<proteinExistence type="predicted"/>
<organism evidence="3 4">
    <name type="scientific">Nocardioides aquaticus</name>
    <dbReference type="NCBI Taxonomy" id="160826"/>
    <lineage>
        <taxon>Bacteria</taxon>
        <taxon>Bacillati</taxon>
        <taxon>Actinomycetota</taxon>
        <taxon>Actinomycetes</taxon>
        <taxon>Propionibacteriales</taxon>
        <taxon>Nocardioidaceae</taxon>
        <taxon>Nocardioides</taxon>
    </lineage>
</organism>
<dbReference type="EMBL" id="CP075371">
    <property type="protein sequence ID" value="QVT79535.1"/>
    <property type="molecule type" value="Genomic_DNA"/>
</dbReference>
<accession>A0ABX8EI14</accession>
<dbReference type="Proteomes" id="UP000679307">
    <property type="component" value="Chromosome"/>
</dbReference>
<reference evidence="3 4" key="1">
    <citation type="submission" date="2021-05" db="EMBL/GenBank/DDBJ databases">
        <title>Complete genome of Nocardioides aquaticus KCTC 9944T isolated from meromictic and hypersaline Ekho Lake, Antarctica.</title>
        <authorList>
            <person name="Hwang K."/>
            <person name="Kim K.M."/>
            <person name="Choe H."/>
        </authorList>
    </citation>
    <scope>NUCLEOTIDE SEQUENCE [LARGE SCALE GENOMIC DNA]</scope>
    <source>
        <strain evidence="3 4">KCTC 9944</strain>
    </source>
</reference>
<dbReference type="Pfam" id="PF01186">
    <property type="entry name" value="Lysyl_oxidase"/>
    <property type="match status" value="1"/>
</dbReference>
<gene>
    <name evidence="3" type="ORF">ENKNEFLB_01917</name>
</gene>
<evidence type="ECO:0000256" key="1">
    <source>
        <dbReference type="SAM" id="MobiDB-lite"/>
    </source>
</evidence>
<name>A0ABX8EI14_9ACTN</name>